<evidence type="ECO:0000313" key="3">
    <source>
        <dbReference type="Proteomes" id="UP000198858"/>
    </source>
</evidence>
<accession>A0A1H1RBK3</accession>
<dbReference type="AlphaFoldDB" id="A0A1H1RBK3"/>
<dbReference type="GO" id="GO:0016853">
    <property type="term" value="F:isomerase activity"/>
    <property type="evidence" value="ECO:0007669"/>
    <property type="project" value="UniProtKB-KW"/>
</dbReference>
<dbReference type="InterPro" id="IPR032710">
    <property type="entry name" value="NTF2-like_dom_sf"/>
</dbReference>
<dbReference type="EMBL" id="LT629745">
    <property type="protein sequence ID" value="SDS32896.1"/>
    <property type="molecule type" value="Genomic_DNA"/>
</dbReference>
<keyword evidence="2" id="KW-0413">Isomerase</keyword>
<keyword evidence="3" id="KW-1185">Reference proteome</keyword>
<evidence type="ECO:0000313" key="2">
    <source>
        <dbReference type="EMBL" id="SDS32896.1"/>
    </source>
</evidence>
<dbReference type="RefSeq" id="WP_026934971.1">
    <property type="nucleotide sequence ID" value="NZ_LT629745.1"/>
</dbReference>
<dbReference type="STRING" id="1250231.SAMN04488552_2826"/>
<organism evidence="2 3">
    <name type="scientific">Christiangramia echinicola</name>
    <dbReference type="NCBI Taxonomy" id="279359"/>
    <lineage>
        <taxon>Bacteria</taxon>
        <taxon>Pseudomonadati</taxon>
        <taxon>Bacteroidota</taxon>
        <taxon>Flavobacteriia</taxon>
        <taxon>Flavobacteriales</taxon>
        <taxon>Flavobacteriaceae</taxon>
        <taxon>Christiangramia</taxon>
    </lineage>
</organism>
<dbReference type="InterPro" id="IPR037401">
    <property type="entry name" value="SnoaL-like"/>
</dbReference>
<dbReference type="Pfam" id="PF12680">
    <property type="entry name" value="SnoaL_2"/>
    <property type="match status" value="1"/>
</dbReference>
<sequence>MGLRTKEIVKKFYESNFYKDEDVLRSYLHPEVELSWYGTTGLRRLNLEGIAQISEQLANSYESLRAEVEKVIAKSDNVAIHFTYHVRTIENPEEEMPLAHFLAMWEMKDGKLFKGVQISQLGEEIDENPWS</sequence>
<evidence type="ECO:0000259" key="1">
    <source>
        <dbReference type="Pfam" id="PF12680"/>
    </source>
</evidence>
<protein>
    <submittedName>
        <fullName evidence="2">Ketosteroid isomerase-related protein</fullName>
    </submittedName>
</protein>
<proteinExistence type="predicted"/>
<dbReference type="Gene3D" id="3.10.450.50">
    <property type="match status" value="1"/>
</dbReference>
<feature type="domain" description="SnoaL-like" evidence="1">
    <location>
        <begin position="10"/>
        <end position="112"/>
    </location>
</feature>
<gene>
    <name evidence="2" type="ORF">SAMN04488552_2826</name>
</gene>
<dbReference type="Proteomes" id="UP000198858">
    <property type="component" value="Chromosome I"/>
</dbReference>
<name>A0A1H1RBK3_9FLAO</name>
<reference evidence="2 3" key="1">
    <citation type="submission" date="2016-10" db="EMBL/GenBank/DDBJ databases">
        <authorList>
            <person name="Varghese N."/>
            <person name="Submissions S."/>
        </authorList>
    </citation>
    <scope>NUCLEOTIDE SEQUENCE [LARGE SCALE GENOMIC DNA]</scope>
    <source>
        <strain evidence="2 3">Mar_2010_102</strain>
    </source>
</reference>
<dbReference type="SUPFAM" id="SSF54427">
    <property type="entry name" value="NTF2-like"/>
    <property type="match status" value="1"/>
</dbReference>